<evidence type="ECO:0000313" key="2">
    <source>
        <dbReference type="EMBL" id="MEN3748208.1"/>
    </source>
</evidence>
<gene>
    <name evidence="2" type="ORF">TPR58_13615</name>
</gene>
<dbReference type="RefSeq" id="WP_346247219.1">
    <property type="nucleotide sequence ID" value="NZ_JBDIZK010000007.1"/>
</dbReference>
<organism evidence="2 3">
    <name type="scientific">Sphingomonas rustica</name>
    <dbReference type="NCBI Taxonomy" id="3103142"/>
    <lineage>
        <taxon>Bacteria</taxon>
        <taxon>Pseudomonadati</taxon>
        <taxon>Pseudomonadota</taxon>
        <taxon>Alphaproteobacteria</taxon>
        <taxon>Sphingomonadales</taxon>
        <taxon>Sphingomonadaceae</taxon>
        <taxon>Sphingomonas</taxon>
    </lineage>
</organism>
<dbReference type="Proteomes" id="UP001427805">
    <property type="component" value="Unassembled WGS sequence"/>
</dbReference>
<sequence>MTRRDLGWRAAGVAMIILGWSASLGARSDAAGMEVLGLLGFSLAMAGLVLAVQGRRVAAALRVERSRHRDLPMRIRSHRMRRP</sequence>
<protein>
    <submittedName>
        <fullName evidence="2">Uncharacterized protein</fullName>
    </submittedName>
</protein>
<evidence type="ECO:0000256" key="1">
    <source>
        <dbReference type="SAM" id="Phobius"/>
    </source>
</evidence>
<keyword evidence="3" id="KW-1185">Reference proteome</keyword>
<feature type="transmembrane region" description="Helical" evidence="1">
    <location>
        <begin position="35"/>
        <end position="52"/>
    </location>
</feature>
<keyword evidence="1" id="KW-0472">Membrane</keyword>
<proteinExistence type="predicted"/>
<accession>A0ABV0B9F4</accession>
<reference evidence="2 3" key="1">
    <citation type="submission" date="2024-05" db="EMBL/GenBank/DDBJ databases">
        <title>Sphingomonas sp. HF-S3 16S ribosomal RNA gene Genome sequencing and assembly.</title>
        <authorList>
            <person name="Lee H."/>
        </authorList>
    </citation>
    <scope>NUCLEOTIDE SEQUENCE [LARGE SCALE GENOMIC DNA]</scope>
    <source>
        <strain evidence="2 3">HF-S3</strain>
    </source>
</reference>
<evidence type="ECO:0000313" key="3">
    <source>
        <dbReference type="Proteomes" id="UP001427805"/>
    </source>
</evidence>
<keyword evidence="1" id="KW-1133">Transmembrane helix</keyword>
<comment type="caution">
    <text evidence="2">The sequence shown here is derived from an EMBL/GenBank/DDBJ whole genome shotgun (WGS) entry which is preliminary data.</text>
</comment>
<keyword evidence="1" id="KW-0812">Transmembrane</keyword>
<dbReference type="EMBL" id="JBDIZK010000007">
    <property type="protein sequence ID" value="MEN3748208.1"/>
    <property type="molecule type" value="Genomic_DNA"/>
</dbReference>
<name>A0ABV0B9F4_9SPHN</name>